<dbReference type="Gene3D" id="1.20.1250.20">
    <property type="entry name" value="MFS general substrate transporter like domains"/>
    <property type="match status" value="1"/>
</dbReference>
<keyword evidence="2" id="KW-0813">Transport</keyword>
<protein>
    <submittedName>
        <fullName evidence="9">MFS transporter</fullName>
    </submittedName>
</protein>
<dbReference type="PANTHER" id="PTHR23517">
    <property type="entry name" value="RESISTANCE PROTEIN MDTM, PUTATIVE-RELATED-RELATED"/>
    <property type="match status" value="1"/>
</dbReference>
<keyword evidence="3" id="KW-1003">Cell membrane</keyword>
<dbReference type="PROSITE" id="PS50850">
    <property type="entry name" value="MFS"/>
    <property type="match status" value="1"/>
</dbReference>
<dbReference type="Proteomes" id="UP001344817">
    <property type="component" value="Unassembled WGS sequence"/>
</dbReference>
<dbReference type="InterPro" id="IPR050171">
    <property type="entry name" value="MFS_Transporters"/>
</dbReference>
<evidence type="ECO:0000256" key="7">
    <source>
        <dbReference type="SAM" id="Phobius"/>
    </source>
</evidence>
<dbReference type="PANTHER" id="PTHR23517:SF3">
    <property type="entry name" value="INTEGRAL MEMBRANE TRANSPORT PROTEIN"/>
    <property type="match status" value="1"/>
</dbReference>
<name>A0ABU7ML32_9BACT</name>
<reference evidence="9" key="1">
    <citation type="submission" date="2024-01" db="EMBL/GenBank/DDBJ databases">
        <title>Genome sequence of Mycoplasma ciconiae type strain DSM 25251.</title>
        <authorList>
            <person name="Spergser J."/>
        </authorList>
    </citation>
    <scope>NUCLEOTIDE SEQUENCE [LARGE SCALE GENOMIC DNA]</scope>
    <source>
        <strain evidence="9">DSM 25251</strain>
    </source>
</reference>
<evidence type="ECO:0000259" key="8">
    <source>
        <dbReference type="PROSITE" id="PS50850"/>
    </source>
</evidence>
<evidence type="ECO:0000256" key="6">
    <source>
        <dbReference type="ARBA" id="ARBA00023136"/>
    </source>
</evidence>
<dbReference type="InterPro" id="IPR011701">
    <property type="entry name" value="MFS"/>
</dbReference>
<dbReference type="EMBL" id="JAZDWZ010000004">
    <property type="protein sequence ID" value="MEE3928241.1"/>
    <property type="molecule type" value="Genomic_DNA"/>
</dbReference>
<feature type="domain" description="Major facilitator superfamily (MFS) profile" evidence="8">
    <location>
        <begin position="1"/>
        <end position="225"/>
    </location>
</feature>
<dbReference type="InterPro" id="IPR020846">
    <property type="entry name" value="MFS_dom"/>
</dbReference>
<evidence type="ECO:0000256" key="2">
    <source>
        <dbReference type="ARBA" id="ARBA00022448"/>
    </source>
</evidence>
<feature type="transmembrane region" description="Helical" evidence="7">
    <location>
        <begin position="57"/>
        <end position="79"/>
    </location>
</feature>
<evidence type="ECO:0000256" key="5">
    <source>
        <dbReference type="ARBA" id="ARBA00022989"/>
    </source>
</evidence>
<dbReference type="InterPro" id="IPR036259">
    <property type="entry name" value="MFS_trans_sf"/>
</dbReference>
<dbReference type="Pfam" id="PF07690">
    <property type="entry name" value="MFS_1"/>
    <property type="match status" value="1"/>
</dbReference>
<organism evidence="9 10">
    <name type="scientific">Mycoplasmopsis ciconiae</name>
    <dbReference type="NCBI Taxonomy" id="561067"/>
    <lineage>
        <taxon>Bacteria</taxon>
        <taxon>Bacillati</taxon>
        <taxon>Mycoplasmatota</taxon>
        <taxon>Mycoplasmoidales</taxon>
        <taxon>Metamycoplasmataceae</taxon>
        <taxon>Mycoplasmopsis</taxon>
    </lineage>
</organism>
<dbReference type="CDD" id="cd06174">
    <property type="entry name" value="MFS"/>
    <property type="match status" value="1"/>
</dbReference>
<gene>
    <name evidence="9" type="ORF">V2E24_01450</name>
</gene>
<feature type="transmembrane region" description="Helical" evidence="7">
    <location>
        <begin position="271"/>
        <end position="295"/>
    </location>
</feature>
<evidence type="ECO:0000256" key="3">
    <source>
        <dbReference type="ARBA" id="ARBA00022475"/>
    </source>
</evidence>
<feature type="transmembrane region" description="Helical" evidence="7">
    <location>
        <begin position="86"/>
        <end position="109"/>
    </location>
</feature>
<keyword evidence="10" id="KW-1185">Reference proteome</keyword>
<feature type="transmembrane region" description="Helical" evidence="7">
    <location>
        <begin position="410"/>
        <end position="428"/>
    </location>
</feature>
<feature type="transmembrane region" description="Helical" evidence="7">
    <location>
        <begin position="462"/>
        <end position="487"/>
    </location>
</feature>
<feature type="transmembrane region" description="Helical" evidence="7">
    <location>
        <begin position="369"/>
        <end position="398"/>
    </location>
</feature>
<feature type="transmembrane region" description="Helical" evidence="7">
    <location>
        <begin position="164"/>
        <end position="185"/>
    </location>
</feature>
<keyword evidence="6 7" id="KW-0472">Membrane</keyword>
<feature type="transmembrane region" description="Helical" evidence="7">
    <location>
        <begin position="121"/>
        <end position="143"/>
    </location>
</feature>
<feature type="transmembrane region" description="Helical" evidence="7">
    <location>
        <begin position="197"/>
        <end position="221"/>
    </location>
</feature>
<feature type="transmembrane region" description="Helical" evidence="7">
    <location>
        <begin position="18"/>
        <end position="37"/>
    </location>
</feature>
<feature type="transmembrane region" description="Helical" evidence="7">
    <location>
        <begin position="315"/>
        <end position="340"/>
    </location>
</feature>
<evidence type="ECO:0000256" key="1">
    <source>
        <dbReference type="ARBA" id="ARBA00004651"/>
    </source>
</evidence>
<feature type="transmembrane region" description="Helical" evidence="7">
    <location>
        <begin position="242"/>
        <end position="259"/>
    </location>
</feature>
<comment type="subcellular location">
    <subcellularLocation>
        <location evidence="1">Cell membrane</location>
        <topology evidence="1">Multi-pass membrane protein</topology>
    </subcellularLocation>
</comment>
<dbReference type="RefSeq" id="WP_330500655.1">
    <property type="nucleotide sequence ID" value="NZ_JAZDWZ010000004.1"/>
</dbReference>
<proteinExistence type="predicted"/>
<keyword evidence="5 7" id="KW-1133">Transmembrane helix</keyword>
<sequence length="509" mass="57429">MENVTLKQKIKSLGWKKIAALVILACLDLFIIALPYYMKSAIPNFYQKMHVEESVLLNATAIIGWVTLLTQIPGGWLADKYSNKKLLLIGVALTFIASLWFAALIISGHNYQAEQKYLLNYQYYAIFFIWGISTTPFFWSPLWKLVSQQTTKEEQGLAYGIQGAFVGLIGFVFTGIIGFVVLTLLDTFKDNVVVSSWITGSYMLLFSFSMFILWFALLFFVKENKSDVKSGTSLKSLAQVLSDWKIWALAIFLLGMYTFQSTFSYYLNQLLAATVAEALLIPASVLTIMFAFRVYGLRLLVGGLISKVSDRFKSFILLLIIASGVGIILVLVFMFMPGIVQAGNATLENPFNAIEYYGLGKDASTQRKILFFFLFVLMNIIFFMIITCSWIMVTLRYAQQGEIYTPKNSYGTVTAVFSLIGFSSDAWLSQIGSVVTESYKVPTYHYITKEKDYGIEMVTDPFAYQIMIIIGCAIALIGILAALAVYISNVRFNKKYNIQFSRWREVQNA</sequence>
<comment type="caution">
    <text evidence="9">The sequence shown here is derived from an EMBL/GenBank/DDBJ whole genome shotgun (WGS) entry which is preliminary data.</text>
</comment>
<keyword evidence="4 7" id="KW-0812">Transmembrane</keyword>
<evidence type="ECO:0000313" key="9">
    <source>
        <dbReference type="EMBL" id="MEE3928241.1"/>
    </source>
</evidence>
<evidence type="ECO:0000256" key="4">
    <source>
        <dbReference type="ARBA" id="ARBA00022692"/>
    </source>
</evidence>
<dbReference type="SUPFAM" id="SSF103473">
    <property type="entry name" value="MFS general substrate transporter"/>
    <property type="match status" value="1"/>
</dbReference>
<evidence type="ECO:0000313" key="10">
    <source>
        <dbReference type="Proteomes" id="UP001344817"/>
    </source>
</evidence>
<accession>A0ABU7ML32</accession>